<accession>A0A3B0XR58</accession>
<dbReference type="GO" id="GO:0103117">
    <property type="term" value="F:UDP-3-O-acyl-N-acetylglucosamine deacetylase activity"/>
    <property type="evidence" value="ECO:0007669"/>
    <property type="project" value="UniProtKB-EC"/>
</dbReference>
<dbReference type="SUPFAM" id="SSF54211">
    <property type="entry name" value="Ribosomal protein S5 domain 2-like"/>
    <property type="match status" value="2"/>
</dbReference>
<dbReference type="UniPathway" id="UPA00359">
    <property type="reaction ID" value="UER00478"/>
</dbReference>
<dbReference type="Pfam" id="PF03331">
    <property type="entry name" value="LpxC"/>
    <property type="match status" value="1"/>
</dbReference>
<dbReference type="InterPro" id="IPR015870">
    <property type="entry name" value="UDP-acyl_N-AcGlcN_deAcase_N"/>
</dbReference>
<keyword evidence="9" id="KW-0443">Lipid metabolism</keyword>
<evidence type="ECO:0000313" key="11">
    <source>
        <dbReference type="EMBL" id="VAW65682.1"/>
    </source>
</evidence>
<dbReference type="InterPro" id="IPR004463">
    <property type="entry name" value="UDP-acyl_GlcNac_deAcase"/>
</dbReference>
<evidence type="ECO:0000256" key="5">
    <source>
        <dbReference type="ARBA" id="ARBA00022556"/>
    </source>
</evidence>
<dbReference type="GO" id="GO:0046872">
    <property type="term" value="F:metal ion binding"/>
    <property type="evidence" value="ECO:0007669"/>
    <property type="project" value="UniProtKB-KW"/>
</dbReference>
<dbReference type="AlphaFoldDB" id="A0A3B0XR58"/>
<dbReference type="PANTHER" id="PTHR33694">
    <property type="entry name" value="UDP-3-O-ACYL-N-ACETYLGLUCOSAMINE DEACETYLASE 1, MITOCHONDRIAL-RELATED"/>
    <property type="match status" value="1"/>
</dbReference>
<evidence type="ECO:0000256" key="4">
    <source>
        <dbReference type="ARBA" id="ARBA00022516"/>
    </source>
</evidence>
<evidence type="ECO:0000256" key="7">
    <source>
        <dbReference type="ARBA" id="ARBA00022801"/>
    </source>
</evidence>
<dbReference type="InterPro" id="IPR020568">
    <property type="entry name" value="Ribosomal_Su5_D2-typ_SF"/>
</dbReference>
<gene>
    <name evidence="11" type="ORF">MNBD_GAMMA08-2486</name>
</gene>
<keyword evidence="7 11" id="KW-0378">Hydrolase</keyword>
<dbReference type="PANTHER" id="PTHR33694:SF1">
    <property type="entry name" value="UDP-3-O-ACYL-N-ACETYLGLUCOSAMINE DEACETYLASE 1, MITOCHONDRIAL-RELATED"/>
    <property type="match status" value="1"/>
</dbReference>
<dbReference type="EC" id="3.5.1.108" evidence="3"/>
<evidence type="ECO:0000256" key="9">
    <source>
        <dbReference type="ARBA" id="ARBA00023098"/>
    </source>
</evidence>
<proteinExistence type="predicted"/>
<organism evidence="11">
    <name type="scientific">hydrothermal vent metagenome</name>
    <dbReference type="NCBI Taxonomy" id="652676"/>
    <lineage>
        <taxon>unclassified sequences</taxon>
        <taxon>metagenomes</taxon>
        <taxon>ecological metagenomes</taxon>
    </lineage>
</organism>
<evidence type="ECO:0000256" key="6">
    <source>
        <dbReference type="ARBA" id="ARBA00022723"/>
    </source>
</evidence>
<protein>
    <recommendedName>
        <fullName evidence="3">UDP-3-O-acyl-N-acetylglucosamine deacetylase</fullName>
        <ecNumber evidence="3">3.5.1.108</ecNumber>
    </recommendedName>
</protein>
<evidence type="ECO:0000256" key="10">
    <source>
        <dbReference type="ARBA" id="ARBA00024535"/>
    </source>
</evidence>
<dbReference type="InterPro" id="IPR011334">
    <property type="entry name" value="UDP-acyl_GlcNac_deAcase_C"/>
</dbReference>
<evidence type="ECO:0000256" key="2">
    <source>
        <dbReference type="ARBA" id="ARBA00005002"/>
    </source>
</evidence>
<dbReference type="EMBL" id="UOFH01000326">
    <property type="protein sequence ID" value="VAW65682.1"/>
    <property type="molecule type" value="Genomic_DNA"/>
</dbReference>
<sequence>MESNYKYHRTTVREPVSFIGIGIGLHTGQLTTVSLKPSIDQRGIYFVRTDVAAGQGIIDASWFNVSDTVLSTSLSNQHGVSVSTVEHLMSALIACGIDNVRIEVDGPEIPIMDGSAEVFVEIIQTGGKNYLKSPKQGIWIEKPIVVNEGEKFAMLMPHSVPRVSMCIDFPDTVIGAQCYSITLEEDDYFDEIAYARTLTL</sequence>
<keyword evidence="8" id="KW-0862">Zinc</keyword>
<evidence type="ECO:0000256" key="3">
    <source>
        <dbReference type="ARBA" id="ARBA00012745"/>
    </source>
</evidence>
<name>A0A3B0XR58_9ZZZZ</name>
<reference evidence="11" key="1">
    <citation type="submission" date="2018-06" db="EMBL/GenBank/DDBJ databases">
        <authorList>
            <person name="Zhirakovskaya E."/>
        </authorList>
    </citation>
    <scope>NUCLEOTIDE SEQUENCE</scope>
</reference>
<dbReference type="GO" id="GO:0009245">
    <property type="term" value="P:lipid A biosynthetic process"/>
    <property type="evidence" value="ECO:0007669"/>
    <property type="project" value="UniProtKB-KW"/>
</dbReference>
<comment type="pathway">
    <text evidence="2">Glycolipid biosynthesis; lipid IV(A) biosynthesis; lipid IV(A) from (3R)-3-hydroxytetradecanoyl-[acyl-carrier-protein] and UDP-N-acetyl-alpha-D-glucosamine: step 2/6.</text>
</comment>
<dbReference type="GO" id="GO:0016020">
    <property type="term" value="C:membrane"/>
    <property type="evidence" value="ECO:0007669"/>
    <property type="project" value="GOC"/>
</dbReference>
<keyword evidence="4" id="KW-0444">Lipid biosynthesis</keyword>
<dbReference type="Gene3D" id="3.30.1700.10">
    <property type="entry name" value="lpxc deacetylase, domain 2"/>
    <property type="match status" value="1"/>
</dbReference>
<comment type="cofactor">
    <cofactor evidence="1">
        <name>Zn(2+)</name>
        <dbReference type="ChEBI" id="CHEBI:29105"/>
    </cofactor>
</comment>
<evidence type="ECO:0000256" key="8">
    <source>
        <dbReference type="ARBA" id="ARBA00022833"/>
    </source>
</evidence>
<keyword evidence="5" id="KW-0441">Lipid A biosynthesis</keyword>
<keyword evidence="6" id="KW-0479">Metal-binding</keyword>
<dbReference type="Gene3D" id="3.30.230.20">
    <property type="entry name" value="lpxc deacetylase, domain 1"/>
    <property type="match status" value="1"/>
</dbReference>
<evidence type="ECO:0000256" key="1">
    <source>
        <dbReference type="ARBA" id="ARBA00001947"/>
    </source>
</evidence>
<comment type="catalytic activity">
    <reaction evidence="10">
        <text>a UDP-3-O-[(3R)-3-hydroxyacyl]-N-acetyl-alpha-D-glucosamine + H2O = a UDP-3-O-[(3R)-3-hydroxyacyl]-alpha-D-glucosamine + acetate</text>
        <dbReference type="Rhea" id="RHEA:67816"/>
        <dbReference type="ChEBI" id="CHEBI:15377"/>
        <dbReference type="ChEBI" id="CHEBI:30089"/>
        <dbReference type="ChEBI" id="CHEBI:137740"/>
        <dbReference type="ChEBI" id="CHEBI:173225"/>
        <dbReference type="EC" id="3.5.1.108"/>
    </reaction>
</comment>